<accession>A0ABT8KUK8</accession>
<dbReference type="PANTHER" id="PTHR43861:SF3">
    <property type="entry name" value="PUTATIVE (AFU_ORTHOLOGUE AFUA_2G14390)-RELATED"/>
    <property type="match status" value="1"/>
</dbReference>
<dbReference type="InterPro" id="IPR029063">
    <property type="entry name" value="SAM-dependent_MTases_sf"/>
</dbReference>
<evidence type="ECO:0000256" key="1">
    <source>
        <dbReference type="ARBA" id="ARBA00022679"/>
    </source>
</evidence>
<reference evidence="4" key="1">
    <citation type="submission" date="2023-06" db="EMBL/GenBank/DDBJ databases">
        <title>Genomic of Parafulvivirga corallium.</title>
        <authorList>
            <person name="Wang G."/>
        </authorList>
    </citation>
    <scope>NUCLEOTIDE SEQUENCE</scope>
    <source>
        <strain evidence="4">BMA10</strain>
    </source>
</reference>
<evidence type="ECO:0000313" key="5">
    <source>
        <dbReference type="Proteomes" id="UP001172082"/>
    </source>
</evidence>
<comment type="caution">
    <text evidence="4">The sequence shown here is derived from an EMBL/GenBank/DDBJ whole genome shotgun (WGS) entry which is preliminary data.</text>
</comment>
<keyword evidence="1 4" id="KW-0808">Transferase</keyword>
<proteinExistence type="predicted"/>
<dbReference type="EMBL" id="JAUJEA010000011">
    <property type="protein sequence ID" value="MDN5204466.1"/>
    <property type="molecule type" value="Genomic_DNA"/>
</dbReference>
<dbReference type="EC" id="2.1.-.-" evidence="4"/>
<dbReference type="Gene3D" id="3.40.50.150">
    <property type="entry name" value="Vaccinia Virus protein VP39"/>
    <property type="match status" value="1"/>
</dbReference>
<gene>
    <name evidence="4" type="ORF">QQ008_23940</name>
</gene>
<dbReference type="Pfam" id="PF08242">
    <property type="entry name" value="Methyltransf_12"/>
    <property type="match status" value="1"/>
</dbReference>
<keyword evidence="5" id="KW-1185">Reference proteome</keyword>
<evidence type="ECO:0000313" key="4">
    <source>
        <dbReference type="EMBL" id="MDN5204466.1"/>
    </source>
</evidence>
<evidence type="ECO:0000259" key="3">
    <source>
        <dbReference type="Pfam" id="PF08242"/>
    </source>
</evidence>
<name>A0ABT8KUK8_9BACT</name>
<dbReference type="Proteomes" id="UP001172082">
    <property type="component" value="Unassembled WGS sequence"/>
</dbReference>
<dbReference type="RefSeq" id="WP_346754488.1">
    <property type="nucleotide sequence ID" value="NZ_JAUJEA010000011.1"/>
</dbReference>
<feature type="domain" description="Methyltransferase type 12" evidence="3">
    <location>
        <begin position="89"/>
        <end position="185"/>
    </location>
</feature>
<organism evidence="4 5">
    <name type="scientific">Splendidivirga corallicola</name>
    <dbReference type="NCBI Taxonomy" id="3051826"/>
    <lineage>
        <taxon>Bacteria</taxon>
        <taxon>Pseudomonadati</taxon>
        <taxon>Bacteroidota</taxon>
        <taxon>Cytophagia</taxon>
        <taxon>Cytophagales</taxon>
        <taxon>Splendidivirgaceae</taxon>
        <taxon>Splendidivirga</taxon>
    </lineage>
</organism>
<evidence type="ECO:0000256" key="2">
    <source>
        <dbReference type="SAM" id="MobiDB-lite"/>
    </source>
</evidence>
<protein>
    <submittedName>
        <fullName evidence="4">Class I SAM-dependent methyltransferase</fullName>
        <ecNumber evidence="4">2.1.-.-</ecNumber>
    </submittedName>
</protein>
<dbReference type="GO" id="GO:0032259">
    <property type="term" value="P:methylation"/>
    <property type="evidence" value="ECO:0007669"/>
    <property type="project" value="UniProtKB-KW"/>
</dbReference>
<dbReference type="PROSITE" id="PS51257">
    <property type="entry name" value="PROKAR_LIPOPROTEIN"/>
    <property type="match status" value="1"/>
</dbReference>
<dbReference type="GO" id="GO:0008168">
    <property type="term" value="F:methyltransferase activity"/>
    <property type="evidence" value="ECO:0007669"/>
    <property type="project" value="UniProtKB-KW"/>
</dbReference>
<feature type="region of interest" description="Disordered" evidence="2">
    <location>
        <begin position="22"/>
        <end position="51"/>
    </location>
</feature>
<sequence length="238" mass="26602">MRRASLIISILLLLGCNDQNKSGNNNGAAQDSTKADQSNTLKDQNNSTQNANNFSNLVEEYEDPNRVRWQNPDLVIQKMGSLRGKTLADIGAGSGYFSFRLINMAEKVIAIDIDKRFLDYIEERKSGLNTAIASRLVTRLTDPDDPKLDPGEVDIVLVVNTYANIENRKDYFEKVRIGLKDNGKLVIVDFKFGDIPAGPPDEFKVNPEDAKNELRAAGFDNIQIDDTSLEFQYIIIAE</sequence>
<feature type="compositionally biased region" description="Polar residues" evidence="2">
    <location>
        <begin position="22"/>
        <end position="43"/>
    </location>
</feature>
<keyword evidence="4" id="KW-0489">Methyltransferase</keyword>
<dbReference type="PANTHER" id="PTHR43861">
    <property type="entry name" value="TRANS-ACONITATE 2-METHYLTRANSFERASE-RELATED"/>
    <property type="match status" value="1"/>
</dbReference>
<dbReference type="InterPro" id="IPR013217">
    <property type="entry name" value="Methyltransf_12"/>
</dbReference>
<dbReference type="SUPFAM" id="SSF53335">
    <property type="entry name" value="S-adenosyl-L-methionine-dependent methyltransferases"/>
    <property type="match status" value="1"/>
</dbReference>
<dbReference type="CDD" id="cd02440">
    <property type="entry name" value="AdoMet_MTases"/>
    <property type="match status" value="1"/>
</dbReference>